<comment type="caution">
    <text evidence="2">The sequence shown here is derived from an EMBL/GenBank/DDBJ whole genome shotgun (WGS) entry which is preliminary data.</text>
</comment>
<name>A0AAW6TE44_FAUOS</name>
<dbReference type="EMBL" id="SSCJ01000018">
    <property type="protein sequence ID" value="MDI4510964.1"/>
    <property type="molecule type" value="Genomic_DNA"/>
</dbReference>
<organism evidence="2">
    <name type="scientific">Faucicola osloensis</name>
    <name type="common">Moraxella osloensis</name>
    <dbReference type="NCBI Taxonomy" id="34062"/>
    <lineage>
        <taxon>Bacteria</taxon>
        <taxon>Pseudomonadati</taxon>
        <taxon>Pseudomonadota</taxon>
        <taxon>Gammaproteobacteria</taxon>
        <taxon>Moraxellales</taxon>
        <taxon>Moraxellaceae</taxon>
        <taxon>Faucicola</taxon>
    </lineage>
</organism>
<sequence>METVEELKQKINSFESQINDYQELMQSRLDDAHNLKKKMFESFDSHFEREQRAVDKAVESNKKEQREVGKLKEQVEKLRAQIQKIIDLDNEKNSVSNNNRKDF</sequence>
<dbReference type="AlphaFoldDB" id="A0AAW6TE44"/>
<protein>
    <submittedName>
        <fullName evidence="2">Uncharacterized protein</fullName>
    </submittedName>
</protein>
<evidence type="ECO:0000256" key="1">
    <source>
        <dbReference type="SAM" id="Coils"/>
    </source>
</evidence>
<reference evidence="2" key="1">
    <citation type="submission" date="2019-04" db="EMBL/GenBank/DDBJ databases">
        <title>Moraxella osloensis CCUG 73412, isolated from corneal scrapings as causative agent of keratitis.</title>
        <authorList>
            <person name="Connolly G."/>
            <person name="Jaen-Luchoro D."/>
            <person name="Pinyeiro-Iglesias B."/>
            <person name="Curry A."/>
            <person name="Knowles S."/>
            <person name="Moore E.R.B."/>
        </authorList>
    </citation>
    <scope>NUCLEOTIDE SEQUENCE</scope>
    <source>
        <strain evidence="2">CCUG 73412</strain>
    </source>
</reference>
<feature type="coiled-coil region" evidence="1">
    <location>
        <begin position="4"/>
        <end position="91"/>
    </location>
</feature>
<evidence type="ECO:0000313" key="2">
    <source>
        <dbReference type="EMBL" id="MDI4510964.1"/>
    </source>
</evidence>
<gene>
    <name evidence="2" type="ORF">E6P75_12260</name>
</gene>
<keyword evidence="1" id="KW-0175">Coiled coil</keyword>
<proteinExistence type="predicted"/>
<accession>A0AAW6TE44</accession>